<dbReference type="GO" id="GO:0030490">
    <property type="term" value="P:maturation of SSU-rRNA"/>
    <property type="evidence" value="ECO:0007669"/>
    <property type="project" value="TreeGrafter"/>
</dbReference>
<dbReference type="InterPro" id="IPR028626">
    <property type="entry name" value="Ribosomal_eS28_CS"/>
</dbReference>
<reference evidence="4 5" key="1">
    <citation type="submission" date="2023-10" db="EMBL/GenBank/DDBJ databases">
        <title>Comparative genomics analysis reveals potential genetic determinants of host preference in Cryptosporidium xiaoi.</title>
        <authorList>
            <person name="Xiao L."/>
            <person name="Li J."/>
        </authorList>
    </citation>
    <scope>NUCLEOTIDE SEQUENCE [LARGE SCALE GENOMIC DNA]</scope>
    <source>
        <strain evidence="4 5">52996</strain>
    </source>
</reference>
<dbReference type="PANTHER" id="PTHR10769:SF3">
    <property type="entry name" value="SMALL RIBOSOMAL SUBUNIT PROTEIN ES28"/>
    <property type="match status" value="1"/>
</dbReference>
<dbReference type="PROSITE" id="PS00961">
    <property type="entry name" value="RIBOSOMAL_S28E"/>
    <property type="match status" value="1"/>
</dbReference>
<dbReference type="GO" id="GO:0006412">
    <property type="term" value="P:translation"/>
    <property type="evidence" value="ECO:0007669"/>
    <property type="project" value="InterPro"/>
</dbReference>
<keyword evidence="2" id="KW-0689">Ribosomal protein</keyword>
<dbReference type="GO" id="GO:0022627">
    <property type="term" value="C:cytosolic small ribosomal subunit"/>
    <property type="evidence" value="ECO:0007669"/>
    <property type="project" value="TreeGrafter"/>
</dbReference>
<organism evidence="4 5">
    <name type="scientific">Cryptosporidium xiaoi</name>
    <dbReference type="NCBI Taxonomy" id="659607"/>
    <lineage>
        <taxon>Eukaryota</taxon>
        <taxon>Sar</taxon>
        <taxon>Alveolata</taxon>
        <taxon>Apicomplexa</taxon>
        <taxon>Conoidasida</taxon>
        <taxon>Coccidia</taxon>
        <taxon>Eucoccidiorida</taxon>
        <taxon>Eimeriorina</taxon>
        <taxon>Cryptosporidiidae</taxon>
        <taxon>Cryptosporidium</taxon>
    </lineage>
</organism>
<evidence type="ECO:0000256" key="2">
    <source>
        <dbReference type="ARBA" id="ARBA00022980"/>
    </source>
</evidence>
<dbReference type="GO" id="GO:0003735">
    <property type="term" value="F:structural constituent of ribosome"/>
    <property type="evidence" value="ECO:0007669"/>
    <property type="project" value="InterPro"/>
</dbReference>
<comment type="caution">
    <text evidence="4">The sequence shown here is derived from an EMBL/GenBank/DDBJ whole genome shotgun (WGS) entry which is preliminary data.</text>
</comment>
<dbReference type="SUPFAM" id="SSF50249">
    <property type="entry name" value="Nucleic acid-binding proteins"/>
    <property type="match status" value="1"/>
</dbReference>
<evidence type="ECO:0000313" key="5">
    <source>
        <dbReference type="Proteomes" id="UP001311799"/>
    </source>
</evidence>
<keyword evidence="5" id="KW-1185">Reference proteome</keyword>
<dbReference type="InterPro" id="IPR012340">
    <property type="entry name" value="NA-bd_OB-fold"/>
</dbReference>
<sequence length="367" mass="41671">MTSLFGVSPTSSKALSSILKIKIPNVDIDDGRLLINKIDLSKISSLSDASNINTPLILSSFPTPMNISRTRKSINSTNVDFTPHKINAINRKNNSSTFSLSSNQSLPYSSLSDNEKKCVENNLEYNEKMINLLEKKKLQLKTNIETLTVQLKRNLRQIDYINMKIKELKGDAYSENVYAKNSIITDYCNNKSEFDPFHQLNDNGIFYSMSTNTDISTCINSPNNELSNSNEFFKKDNQNDNTTTANFQTPRKNNRLYNIFEENSVIISDSEWVILPDFVNLFRSYFTLVFVKKYINSRMDSAPKLAKVEKVLGRTGSRGGVIQVRVQFMSGESDLAGRSLIRNVRGPVREGDILALLETEREARRLR</sequence>
<dbReference type="CDD" id="cd04457">
    <property type="entry name" value="S1_S28E"/>
    <property type="match status" value="1"/>
</dbReference>
<accession>A0AAV9Y389</accession>
<dbReference type="EMBL" id="JAWDEY010000002">
    <property type="protein sequence ID" value="KAK6590944.1"/>
    <property type="molecule type" value="Genomic_DNA"/>
</dbReference>
<dbReference type="Proteomes" id="UP001311799">
    <property type="component" value="Unassembled WGS sequence"/>
</dbReference>
<name>A0AAV9Y389_9CRYT</name>
<evidence type="ECO:0000256" key="3">
    <source>
        <dbReference type="ARBA" id="ARBA00023274"/>
    </source>
</evidence>
<dbReference type="AlphaFoldDB" id="A0AAV9Y389"/>
<evidence type="ECO:0000256" key="1">
    <source>
        <dbReference type="ARBA" id="ARBA00005943"/>
    </source>
</evidence>
<dbReference type="Pfam" id="PF01200">
    <property type="entry name" value="Ribosomal_S28e"/>
    <property type="match status" value="1"/>
</dbReference>
<protein>
    <recommendedName>
        <fullName evidence="6">40S ribosomal protein S28</fullName>
    </recommendedName>
</protein>
<gene>
    <name evidence="4" type="ORF">RS030_111834</name>
</gene>
<proteinExistence type="inferred from homology"/>
<dbReference type="InterPro" id="IPR000289">
    <property type="entry name" value="Ribosomal_eS28"/>
</dbReference>
<evidence type="ECO:0000313" key="4">
    <source>
        <dbReference type="EMBL" id="KAK6590944.1"/>
    </source>
</evidence>
<dbReference type="GO" id="GO:0000028">
    <property type="term" value="P:ribosomal small subunit assembly"/>
    <property type="evidence" value="ECO:0007669"/>
    <property type="project" value="TreeGrafter"/>
</dbReference>
<comment type="similarity">
    <text evidence="1">Belongs to the eukaryotic ribosomal protein eS28 family.</text>
</comment>
<dbReference type="PANTHER" id="PTHR10769">
    <property type="entry name" value="40S RIBOSOMAL PROTEIN S28"/>
    <property type="match status" value="1"/>
</dbReference>
<dbReference type="Gene3D" id="2.40.50.140">
    <property type="entry name" value="Nucleic acid-binding proteins"/>
    <property type="match status" value="1"/>
</dbReference>
<evidence type="ECO:0008006" key="6">
    <source>
        <dbReference type="Google" id="ProtNLM"/>
    </source>
</evidence>
<dbReference type="FunFam" id="2.40.50.140:FF:000180">
    <property type="entry name" value="40S ribosomal protein S28e"/>
    <property type="match status" value="1"/>
</dbReference>
<dbReference type="HAMAP" id="MF_00292">
    <property type="entry name" value="Ribosomal_eS28"/>
    <property type="match status" value="1"/>
</dbReference>
<keyword evidence="3" id="KW-0687">Ribonucleoprotein</keyword>